<dbReference type="PROSITE" id="PS00108">
    <property type="entry name" value="PROTEIN_KINASE_ST"/>
    <property type="match status" value="1"/>
</dbReference>
<evidence type="ECO:0000256" key="6">
    <source>
        <dbReference type="PROSITE-ProRule" id="PRU10141"/>
    </source>
</evidence>
<dbReference type="Gene3D" id="1.10.510.10">
    <property type="entry name" value="Transferase(Phosphotransferase) domain 1"/>
    <property type="match status" value="1"/>
</dbReference>
<dbReference type="GO" id="GO:0005886">
    <property type="term" value="C:plasma membrane"/>
    <property type="evidence" value="ECO:0007669"/>
    <property type="project" value="TreeGrafter"/>
</dbReference>
<accession>A0AAD5CS91</accession>
<dbReference type="PROSITE" id="PS50011">
    <property type="entry name" value="PROTEIN_KINASE_DOM"/>
    <property type="match status" value="1"/>
</dbReference>
<evidence type="ECO:0000256" key="7">
    <source>
        <dbReference type="RuleBase" id="RU000304"/>
    </source>
</evidence>
<dbReference type="SUPFAM" id="SSF56112">
    <property type="entry name" value="Protein kinase-like (PK-like)"/>
    <property type="match status" value="1"/>
</dbReference>
<dbReference type="SMART" id="SM00220">
    <property type="entry name" value="S_TKc"/>
    <property type="match status" value="1"/>
</dbReference>
<dbReference type="EMBL" id="JAMZMK010006798">
    <property type="protein sequence ID" value="KAI7747278.1"/>
    <property type="molecule type" value="Genomic_DNA"/>
</dbReference>
<dbReference type="GO" id="GO:0005524">
    <property type="term" value="F:ATP binding"/>
    <property type="evidence" value="ECO:0007669"/>
    <property type="project" value="UniProtKB-UniRule"/>
</dbReference>
<comment type="similarity">
    <text evidence="7">Belongs to the protein kinase superfamily.</text>
</comment>
<dbReference type="InterPro" id="IPR017441">
    <property type="entry name" value="Protein_kinase_ATP_BS"/>
</dbReference>
<name>A0AAD5CS91_AMBAR</name>
<dbReference type="Gene3D" id="3.30.200.20">
    <property type="entry name" value="Phosphorylase Kinase, domain 1"/>
    <property type="match status" value="1"/>
</dbReference>
<dbReference type="PROSITE" id="PS00107">
    <property type="entry name" value="PROTEIN_KINASE_ATP"/>
    <property type="match status" value="1"/>
</dbReference>
<evidence type="ECO:0000259" key="9">
    <source>
        <dbReference type="PROSITE" id="PS50011"/>
    </source>
</evidence>
<keyword evidence="1 7" id="KW-0723">Serine/threonine-protein kinase</keyword>
<feature type="compositionally biased region" description="Polar residues" evidence="8">
    <location>
        <begin position="1"/>
        <end position="11"/>
    </location>
</feature>
<dbReference type="Proteomes" id="UP001206925">
    <property type="component" value="Unassembled WGS sequence"/>
</dbReference>
<dbReference type="AlphaFoldDB" id="A0AAD5CS91"/>
<dbReference type="InterPro" id="IPR011009">
    <property type="entry name" value="Kinase-like_dom_sf"/>
</dbReference>
<gene>
    <name evidence="10" type="ORF">M8C21_022652</name>
</gene>
<evidence type="ECO:0000256" key="5">
    <source>
        <dbReference type="ARBA" id="ARBA00022840"/>
    </source>
</evidence>
<evidence type="ECO:0000256" key="2">
    <source>
        <dbReference type="ARBA" id="ARBA00022679"/>
    </source>
</evidence>
<dbReference type="Pfam" id="PF00069">
    <property type="entry name" value="Pkinase"/>
    <property type="match status" value="1"/>
</dbReference>
<keyword evidence="4" id="KW-0418">Kinase</keyword>
<evidence type="ECO:0000313" key="11">
    <source>
        <dbReference type="Proteomes" id="UP001206925"/>
    </source>
</evidence>
<evidence type="ECO:0000256" key="8">
    <source>
        <dbReference type="SAM" id="MobiDB-lite"/>
    </source>
</evidence>
<evidence type="ECO:0000256" key="1">
    <source>
        <dbReference type="ARBA" id="ARBA00022527"/>
    </source>
</evidence>
<protein>
    <recommendedName>
        <fullName evidence="9">Protein kinase domain-containing protein</fullName>
    </recommendedName>
</protein>
<feature type="domain" description="Protein kinase" evidence="9">
    <location>
        <begin position="88"/>
        <end position="319"/>
    </location>
</feature>
<dbReference type="GO" id="GO:0004674">
    <property type="term" value="F:protein serine/threonine kinase activity"/>
    <property type="evidence" value="ECO:0007669"/>
    <property type="project" value="UniProtKB-KW"/>
</dbReference>
<evidence type="ECO:0000256" key="4">
    <source>
        <dbReference type="ARBA" id="ARBA00022777"/>
    </source>
</evidence>
<dbReference type="InterPro" id="IPR008271">
    <property type="entry name" value="Ser/Thr_kinase_AS"/>
</dbReference>
<reference evidence="10" key="1">
    <citation type="submission" date="2022-06" db="EMBL/GenBank/DDBJ databases">
        <title>Uncovering the hologenomic basis of an extraordinary plant invasion.</title>
        <authorList>
            <person name="Bieker V.C."/>
            <person name="Martin M.D."/>
            <person name="Gilbert T."/>
            <person name="Hodgins K."/>
            <person name="Battlay P."/>
            <person name="Petersen B."/>
            <person name="Wilson J."/>
        </authorList>
    </citation>
    <scope>NUCLEOTIDE SEQUENCE</scope>
    <source>
        <strain evidence="10">AA19_3_7</strain>
        <tissue evidence="10">Leaf</tissue>
    </source>
</reference>
<feature type="non-terminal residue" evidence="10">
    <location>
        <position position="1"/>
    </location>
</feature>
<evidence type="ECO:0000256" key="3">
    <source>
        <dbReference type="ARBA" id="ARBA00022741"/>
    </source>
</evidence>
<keyword evidence="3 6" id="KW-0547">Nucleotide-binding</keyword>
<organism evidence="10 11">
    <name type="scientific">Ambrosia artemisiifolia</name>
    <name type="common">Common ragweed</name>
    <dbReference type="NCBI Taxonomy" id="4212"/>
    <lineage>
        <taxon>Eukaryota</taxon>
        <taxon>Viridiplantae</taxon>
        <taxon>Streptophyta</taxon>
        <taxon>Embryophyta</taxon>
        <taxon>Tracheophyta</taxon>
        <taxon>Spermatophyta</taxon>
        <taxon>Magnoliopsida</taxon>
        <taxon>eudicotyledons</taxon>
        <taxon>Gunneridae</taxon>
        <taxon>Pentapetalae</taxon>
        <taxon>asterids</taxon>
        <taxon>campanulids</taxon>
        <taxon>Asterales</taxon>
        <taxon>Asteraceae</taxon>
        <taxon>Asteroideae</taxon>
        <taxon>Heliantheae alliance</taxon>
        <taxon>Heliantheae</taxon>
        <taxon>Ambrosia</taxon>
    </lineage>
</organism>
<dbReference type="PANTHER" id="PTHR27002:SF932">
    <property type="entry name" value="RECEPTOR-LIKE SERINE_THREONINE-PROTEIN KINASE"/>
    <property type="match status" value="1"/>
</dbReference>
<keyword evidence="2" id="KW-0808">Transferase</keyword>
<feature type="binding site" evidence="6">
    <location>
        <position position="116"/>
    </location>
    <ligand>
        <name>ATP</name>
        <dbReference type="ChEBI" id="CHEBI:30616"/>
    </ligand>
</feature>
<evidence type="ECO:0000313" key="10">
    <source>
        <dbReference type="EMBL" id="KAI7747278.1"/>
    </source>
</evidence>
<proteinExistence type="inferred from homology"/>
<sequence length="319" mass="36670">LNDEQPSQQPPTRHIYGAGSSNETEFAEPPLPMIPIFTNDLNVLNNQFMQTVIDSVGILMDDEVEQIYLSMYQSLVGEGSSSFRQRNFSDSNKIGEGGFGSVYKGVLEDGKEIVVKRLSEISQQGLDEFKNEHGNLVKLFGCCVQQNEMILIYEYMTNTSLDWFLFGVLYLHQDSRLQIIHRDLKASNILLDGDRIQKYQISVLLESLLDMIPLLRQRKWSKHNEIKPKTLNTNLAYIPPEYAVHRRFSIISGVFSFGVLVLEIICGMKNREFFQGDHSDNLLGHAWGLFKKSILSIGVDQDKVNKLWVKYDKLQRWRD</sequence>
<feature type="region of interest" description="Disordered" evidence="8">
    <location>
        <begin position="1"/>
        <end position="24"/>
    </location>
</feature>
<comment type="caution">
    <text evidence="10">The sequence shown here is derived from an EMBL/GenBank/DDBJ whole genome shotgun (WGS) entry which is preliminary data.</text>
</comment>
<keyword evidence="11" id="KW-1185">Reference proteome</keyword>
<dbReference type="PANTHER" id="PTHR27002">
    <property type="entry name" value="RECEPTOR-LIKE SERINE/THREONINE-PROTEIN KINASE SD1-8"/>
    <property type="match status" value="1"/>
</dbReference>
<keyword evidence="5 6" id="KW-0067">ATP-binding</keyword>
<dbReference type="InterPro" id="IPR000719">
    <property type="entry name" value="Prot_kinase_dom"/>
</dbReference>